<dbReference type="SUPFAM" id="SSF52540">
    <property type="entry name" value="P-loop containing nucleoside triphosphate hydrolases"/>
    <property type="match status" value="1"/>
</dbReference>
<evidence type="ECO:0000259" key="1">
    <source>
        <dbReference type="Pfam" id="PF00270"/>
    </source>
</evidence>
<dbReference type="Proteomes" id="UP000609531">
    <property type="component" value="Unassembled WGS sequence"/>
</dbReference>
<dbReference type="Gene3D" id="3.40.50.300">
    <property type="entry name" value="P-loop containing nucleotide triphosphate hydrolases"/>
    <property type="match status" value="1"/>
</dbReference>
<dbReference type="GO" id="GO:0003676">
    <property type="term" value="F:nucleic acid binding"/>
    <property type="evidence" value="ECO:0007669"/>
    <property type="project" value="InterPro"/>
</dbReference>
<dbReference type="RefSeq" id="WP_198884797.1">
    <property type="nucleotide sequence ID" value="NZ_JAEKJA010000052.1"/>
</dbReference>
<evidence type="ECO:0000313" key="2">
    <source>
        <dbReference type="EMBL" id="MBJ3778896.1"/>
    </source>
</evidence>
<keyword evidence="3" id="KW-1185">Reference proteome</keyword>
<keyword evidence="2" id="KW-0547">Nucleotide-binding</keyword>
<gene>
    <name evidence="2" type="ORF">JCR33_24590</name>
</gene>
<keyword evidence="2" id="KW-0378">Hydrolase</keyword>
<organism evidence="2 3">
    <name type="scientific">Acuticoccus mangrovi</name>
    <dbReference type="NCBI Taxonomy" id="2796142"/>
    <lineage>
        <taxon>Bacteria</taxon>
        <taxon>Pseudomonadati</taxon>
        <taxon>Pseudomonadota</taxon>
        <taxon>Alphaproteobacteria</taxon>
        <taxon>Hyphomicrobiales</taxon>
        <taxon>Amorphaceae</taxon>
        <taxon>Acuticoccus</taxon>
    </lineage>
</organism>
<accession>A0A934IU56</accession>
<reference evidence="2" key="1">
    <citation type="submission" date="2020-12" db="EMBL/GenBank/DDBJ databases">
        <title>Bacterial taxonomy.</title>
        <authorList>
            <person name="Pan X."/>
        </authorList>
    </citation>
    <scope>NUCLEOTIDE SEQUENCE</scope>
    <source>
        <strain evidence="2">B2012</strain>
    </source>
</reference>
<keyword evidence="2" id="KW-0067">ATP-binding</keyword>
<proteinExistence type="predicted"/>
<dbReference type="InterPro" id="IPR011545">
    <property type="entry name" value="DEAD/DEAH_box_helicase_dom"/>
</dbReference>
<dbReference type="GO" id="GO:0005524">
    <property type="term" value="F:ATP binding"/>
    <property type="evidence" value="ECO:0007669"/>
    <property type="project" value="InterPro"/>
</dbReference>
<dbReference type="AlphaFoldDB" id="A0A934IU56"/>
<dbReference type="EMBL" id="JAEKJA010000052">
    <property type="protein sequence ID" value="MBJ3778896.1"/>
    <property type="molecule type" value="Genomic_DNA"/>
</dbReference>
<dbReference type="GO" id="GO:0004386">
    <property type="term" value="F:helicase activity"/>
    <property type="evidence" value="ECO:0007669"/>
    <property type="project" value="UniProtKB-KW"/>
</dbReference>
<dbReference type="InterPro" id="IPR027417">
    <property type="entry name" value="P-loop_NTPase"/>
</dbReference>
<comment type="caution">
    <text evidence="2">The sequence shown here is derived from an EMBL/GenBank/DDBJ whole genome shotgun (WGS) entry which is preliminary data.</text>
</comment>
<name>A0A934IU56_9HYPH</name>
<protein>
    <submittedName>
        <fullName evidence="2">DEAD/DEAH box helicase family protein</fullName>
    </submittedName>
</protein>
<sequence>MKTDLDRFLDQVARFQRRRTGGSSPTALLKDTCTVLHHFFDQARKDAAEGHARMQVAAPPTGSGKSTATLVYAAHLWRTRRQRTVILVPTIRMADAMYREARLLFDDPGEYADTINVFTTAHRTDISPRTRQAACEDHGLLRDNPAITLSQLPDWPILIVTQNFWMDKHGHMATEGRSLIVLDEWTGKVETHLVRLGELDSLRDWYDRKTPAIAPEGSKISRDRTSRDLQDIAIALRTAYSGMKESGKAGRYLPLTTDKVEAVARVADRWRNERESLAALADPTGYCGAEPLREWLDRLFGFIAALDKGQVFKVRHHQDVGYGSAFMGYSVKYEIQPGIVLLDATGRLDGVSQIVNWRDDSCTEVPVVDYGDLQPFIVDKPAALVTPKPRAASAIAENQGGCLEVWVDWVRWLIDGTLGDAERALVICPRKLLNHVPADLKAALGDRLSLTSWGHHVGSNEWKDVDVVYLLDEFHRPRDMHIAHVRGLQGDEESRRPTEENLQDAQSVLLKGDYEAYRDGQLLAAFVQGASRGRLRQVDEHGRCLPMLPPLEN</sequence>
<feature type="domain" description="DEAD/DEAH-box helicase" evidence="1">
    <location>
        <begin position="53"/>
        <end position="184"/>
    </location>
</feature>
<keyword evidence="2" id="KW-0347">Helicase</keyword>
<evidence type="ECO:0000313" key="3">
    <source>
        <dbReference type="Proteomes" id="UP000609531"/>
    </source>
</evidence>
<dbReference type="Pfam" id="PF00270">
    <property type="entry name" value="DEAD"/>
    <property type="match status" value="1"/>
</dbReference>